<organism evidence="1 2">
    <name type="scientific">Clavibacter nebraskensis</name>
    <dbReference type="NCBI Taxonomy" id="31963"/>
    <lineage>
        <taxon>Bacteria</taxon>
        <taxon>Bacillati</taxon>
        <taxon>Actinomycetota</taxon>
        <taxon>Actinomycetes</taxon>
        <taxon>Micrococcales</taxon>
        <taxon>Microbacteriaceae</taxon>
        <taxon>Clavibacter</taxon>
    </lineage>
</organism>
<feature type="non-terminal residue" evidence="1">
    <location>
        <position position="83"/>
    </location>
</feature>
<dbReference type="AlphaFoldDB" id="A0A399QKB8"/>
<reference evidence="1 2" key="1">
    <citation type="submission" date="2018-08" db="EMBL/GenBank/DDBJ databases">
        <title>Genome Sequence of Clavibacter michiganensis Subspecies type strains, and the Atypical Peach-Colored Strains Isolated from Tomato.</title>
        <authorList>
            <person name="Osdaghi E."/>
            <person name="Portier P."/>
            <person name="Briand M."/>
            <person name="Jacques M.-A."/>
        </authorList>
    </citation>
    <scope>NUCLEOTIDE SEQUENCE [LARGE SCALE GENOMIC DNA]</scope>
    <source>
        <strain evidence="1 2">CFBP 7577</strain>
    </source>
</reference>
<proteinExistence type="predicted"/>
<sequence>MVEDDARASGIGAQPWAARPLDLLRTELCPACFAPLGAFVCARCGLDVRAPEAAALLGASRRVVDAITERERLLEAMRRWSDA</sequence>
<name>A0A399QKB8_9MICO</name>
<protein>
    <submittedName>
        <fullName evidence="1">Uncharacterized protein</fullName>
    </submittedName>
</protein>
<evidence type="ECO:0000313" key="2">
    <source>
        <dbReference type="Proteomes" id="UP000265361"/>
    </source>
</evidence>
<accession>A0A399QKB8</accession>
<dbReference type="EMBL" id="QWED01000006">
    <property type="protein sequence ID" value="RIJ19408.1"/>
    <property type="molecule type" value="Genomic_DNA"/>
</dbReference>
<evidence type="ECO:0000313" key="1">
    <source>
        <dbReference type="EMBL" id="RIJ19408.1"/>
    </source>
</evidence>
<dbReference type="Proteomes" id="UP000265361">
    <property type="component" value="Unassembled WGS sequence"/>
</dbReference>
<comment type="caution">
    <text evidence="1">The sequence shown here is derived from an EMBL/GenBank/DDBJ whole genome shotgun (WGS) entry which is preliminary data.</text>
</comment>
<gene>
    <name evidence="1" type="ORF">DZF97_00705</name>
</gene>